<dbReference type="PANTHER" id="PTHR30363:SF4">
    <property type="entry name" value="GLYCEROL-3-PHOSPHATE REGULON REPRESSOR"/>
    <property type="match status" value="1"/>
</dbReference>
<dbReference type="Pfam" id="PF00455">
    <property type="entry name" value="DeoRC"/>
    <property type="match status" value="1"/>
</dbReference>
<dbReference type="EMBL" id="NXGX01000008">
    <property type="protein sequence ID" value="PKR56906.1"/>
    <property type="molecule type" value="Genomic_DNA"/>
</dbReference>
<dbReference type="AlphaFoldDB" id="A0A2N3L2D5"/>
<dbReference type="SMART" id="SM00420">
    <property type="entry name" value="HTH_DEOR"/>
    <property type="match status" value="1"/>
</dbReference>
<name>A0A2N3L2D5_9PROT</name>
<dbReference type="GO" id="GO:0003700">
    <property type="term" value="F:DNA-binding transcription factor activity"/>
    <property type="evidence" value="ECO:0007669"/>
    <property type="project" value="InterPro"/>
</dbReference>
<evidence type="ECO:0000256" key="1">
    <source>
        <dbReference type="ARBA" id="ARBA00022491"/>
    </source>
</evidence>
<dbReference type="GO" id="GO:0003677">
    <property type="term" value="F:DNA binding"/>
    <property type="evidence" value="ECO:0007669"/>
    <property type="project" value="UniProtKB-KW"/>
</dbReference>
<evidence type="ECO:0000256" key="2">
    <source>
        <dbReference type="ARBA" id="ARBA00023015"/>
    </source>
</evidence>
<gene>
    <name evidence="6" type="ORF">COO92_18150</name>
</gene>
<dbReference type="Gene3D" id="3.30.750.70">
    <property type="entry name" value="4-hydroxybutyrate coenzyme like domains"/>
    <property type="match status" value="1"/>
</dbReference>
<dbReference type="InterPro" id="IPR036390">
    <property type="entry name" value="WH_DNA-bd_sf"/>
</dbReference>
<dbReference type="PROSITE" id="PS00894">
    <property type="entry name" value="HTH_DEOR_1"/>
    <property type="match status" value="1"/>
</dbReference>
<keyword evidence="7" id="KW-1185">Reference proteome</keyword>
<keyword evidence="1" id="KW-0678">Repressor</keyword>
<dbReference type="InterPro" id="IPR014036">
    <property type="entry name" value="DeoR-like_C"/>
</dbReference>
<feature type="domain" description="HTH deoR-type" evidence="5">
    <location>
        <begin position="10"/>
        <end position="65"/>
    </location>
</feature>
<dbReference type="PANTHER" id="PTHR30363">
    <property type="entry name" value="HTH-TYPE TRANSCRIPTIONAL REGULATOR SRLR-RELATED"/>
    <property type="match status" value="1"/>
</dbReference>
<dbReference type="RefSeq" id="WP_101304418.1">
    <property type="nucleotide sequence ID" value="NZ_NXGX01000008.1"/>
</dbReference>
<dbReference type="Pfam" id="PF08220">
    <property type="entry name" value="HTH_DeoR"/>
    <property type="match status" value="1"/>
</dbReference>
<dbReference type="SMART" id="SM01134">
    <property type="entry name" value="DeoRC"/>
    <property type="match status" value="1"/>
</dbReference>
<organism evidence="6 7">
    <name type="scientific">Thalassospira lohafexi</name>
    <dbReference type="NCBI Taxonomy" id="744227"/>
    <lineage>
        <taxon>Bacteria</taxon>
        <taxon>Pseudomonadati</taxon>
        <taxon>Pseudomonadota</taxon>
        <taxon>Alphaproteobacteria</taxon>
        <taxon>Rhodospirillales</taxon>
        <taxon>Thalassospiraceae</taxon>
        <taxon>Thalassospira</taxon>
    </lineage>
</organism>
<evidence type="ECO:0000259" key="5">
    <source>
        <dbReference type="PROSITE" id="PS51000"/>
    </source>
</evidence>
<dbReference type="InterPro" id="IPR001034">
    <property type="entry name" value="DeoR_HTH"/>
</dbReference>
<protein>
    <submittedName>
        <fullName evidence="6">DeoR family transcriptional regulator</fullName>
    </submittedName>
</protein>
<proteinExistence type="predicted"/>
<dbReference type="Gene3D" id="1.10.10.10">
    <property type="entry name" value="Winged helix-like DNA-binding domain superfamily/Winged helix DNA-binding domain"/>
    <property type="match status" value="1"/>
</dbReference>
<dbReference type="SUPFAM" id="SSF46785">
    <property type="entry name" value="Winged helix' DNA-binding domain"/>
    <property type="match status" value="1"/>
</dbReference>
<dbReference type="PRINTS" id="PR00037">
    <property type="entry name" value="HTHLACR"/>
</dbReference>
<keyword evidence="2" id="KW-0805">Transcription regulation</keyword>
<evidence type="ECO:0000256" key="4">
    <source>
        <dbReference type="ARBA" id="ARBA00023163"/>
    </source>
</evidence>
<keyword evidence="4" id="KW-0804">Transcription</keyword>
<accession>A0A2N3L2D5</accession>
<evidence type="ECO:0000256" key="3">
    <source>
        <dbReference type="ARBA" id="ARBA00023125"/>
    </source>
</evidence>
<dbReference type="InterPro" id="IPR037171">
    <property type="entry name" value="NagB/RpiA_transferase-like"/>
</dbReference>
<comment type="caution">
    <text evidence="6">The sequence shown here is derived from an EMBL/GenBank/DDBJ whole genome shotgun (WGS) entry which is preliminary data.</text>
</comment>
<dbReference type="InterPro" id="IPR036388">
    <property type="entry name" value="WH-like_DNA-bd_sf"/>
</dbReference>
<reference evidence="6 7" key="1">
    <citation type="submission" date="2017-09" db="EMBL/GenBank/DDBJ databases">
        <title>Biodiversity and function of Thalassospira species in the particle-attached aromatic-hydrocarbon-degrading consortia from the surface seawater of the China South Sea.</title>
        <authorList>
            <person name="Dong C."/>
            <person name="Lai Q."/>
            <person name="Shao Z."/>
        </authorList>
    </citation>
    <scope>NUCLEOTIDE SEQUENCE [LARGE SCALE GENOMIC DNA]</scope>
    <source>
        <strain evidence="6 7">139Z-12</strain>
    </source>
</reference>
<dbReference type="PROSITE" id="PS51000">
    <property type="entry name" value="HTH_DEOR_2"/>
    <property type="match status" value="1"/>
</dbReference>
<sequence>MTEIPDAVPLDRRRDRIVALVKSCGFMAVEELARRFNVSVQTIRADLRDLQEQGRVFRRHGLAGPAPDPDNSAYEKREVWNRTGKQAIAAKIAELIPEGCTIAIGTGTTAELAAQYLSSHRNLTVLTNNLHVVMTLQNAPNVTLRLAGGTVRTRDLDIIGADSADFFASMRADFGIVSVGGMSDDGDLLDFNMDEVRARRALVSCCDHAILMVDEKKMGRKALCRDGHASDFQTVLLNTAPGDALQRALVKARSQIVVVS</sequence>
<evidence type="ECO:0000313" key="6">
    <source>
        <dbReference type="EMBL" id="PKR56906.1"/>
    </source>
</evidence>
<keyword evidence="3" id="KW-0238">DNA-binding</keyword>
<evidence type="ECO:0000313" key="7">
    <source>
        <dbReference type="Proteomes" id="UP000233332"/>
    </source>
</evidence>
<dbReference type="InterPro" id="IPR050313">
    <property type="entry name" value="Carb_Metab_HTH_regulators"/>
</dbReference>
<dbReference type="InterPro" id="IPR018356">
    <property type="entry name" value="Tscrpt_reg_HTH_DeoR_CS"/>
</dbReference>
<dbReference type="SUPFAM" id="SSF100950">
    <property type="entry name" value="NagB/RpiA/CoA transferase-like"/>
    <property type="match status" value="1"/>
</dbReference>
<dbReference type="Proteomes" id="UP000233332">
    <property type="component" value="Unassembled WGS sequence"/>
</dbReference>